<evidence type="ECO:0000256" key="3">
    <source>
        <dbReference type="ARBA" id="ARBA00008653"/>
    </source>
</evidence>
<dbReference type="Pfam" id="PF17759">
    <property type="entry name" value="tRNA_synthFbeta"/>
    <property type="match status" value="1"/>
</dbReference>
<evidence type="ECO:0000256" key="17">
    <source>
        <dbReference type="ARBA" id="ARBA00033189"/>
    </source>
</evidence>
<evidence type="ECO:0000256" key="11">
    <source>
        <dbReference type="ARBA" id="ARBA00022741"/>
    </source>
</evidence>
<dbReference type="PROSITE" id="PS51447">
    <property type="entry name" value="FDX_ACB"/>
    <property type="match status" value="1"/>
</dbReference>
<dbReference type="FunFam" id="3.30.70.380:FF:000001">
    <property type="entry name" value="Phenylalanine--tRNA ligase beta subunit"/>
    <property type="match status" value="1"/>
</dbReference>
<dbReference type="InterPro" id="IPR045060">
    <property type="entry name" value="Phe-tRNA-ligase_IIc_bsu"/>
</dbReference>
<dbReference type="PANTHER" id="PTHR10947">
    <property type="entry name" value="PHENYLALANYL-TRNA SYNTHETASE BETA CHAIN AND LEUCINE-RICH REPEAT-CONTAINING PROTEIN 47"/>
    <property type="match status" value="1"/>
</dbReference>
<keyword evidence="12" id="KW-0067">ATP-binding</keyword>
<evidence type="ECO:0000313" key="22">
    <source>
        <dbReference type="Proteomes" id="UP000253891"/>
    </source>
</evidence>
<keyword evidence="9 21" id="KW-0436">Ligase</keyword>
<dbReference type="SMART" id="SM00896">
    <property type="entry name" value="FDX-ACB"/>
    <property type="match status" value="1"/>
</dbReference>
<evidence type="ECO:0000256" key="16">
    <source>
        <dbReference type="ARBA" id="ARBA00023146"/>
    </source>
</evidence>
<dbReference type="AlphaFoldDB" id="A0A0K8MH25"/>
<dbReference type="InterPro" id="IPR045864">
    <property type="entry name" value="aa-tRNA-synth_II/BPL/LPL"/>
</dbReference>
<dbReference type="InterPro" id="IPR036690">
    <property type="entry name" value="Fdx_antiC-bd_sf"/>
</dbReference>
<dbReference type="Proteomes" id="UP000253891">
    <property type="component" value="Unassembled WGS sequence"/>
</dbReference>
<keyword evidence="7" id="KW-0963">Cytoplasm</keyword>
<feature type="domain" description="B5" evidence="20">
    <location>
        <begin position="1"/>
        <end position="54"/>
    </location>
</feature>
<evidence type="ECO:0000256" key="15">
    <source>
        <dbReference type="ARBA" id="ARBA00022917"/>
    </source>
</evidence>
<dbReference type="Pfam" id="PF03147">
    <property type="entry name" value="FDX-ACB"/>
    <property type="match status" value="1"/>
</dbReference>
<evidence type="ECO:0000256" key="5">
    <source>
        <dbReference type="ARBA" id="ARBA00012814"/>
    </source>
</evidence>
<evidence type="ECO:0000256" key="1">
    <source>
        <dbReference type="ARBA" id="ARBA00001946"/>
    </source>
</evidence>
<dbReference type="SUPFAM" id="SSF46955">
    <property type="entry name" value="Putative DNA-binding domain"/>
    <property type="match status" value="1"/>
</dbReference>
<comment type="catalytic activity">
    <reaction evidence="18">
        <text>tRNA(Phe) + L-phenylalanine + ATP = L-phenylalanyl-tRNA(Phe) + AMP + diphosphate + H(+)</text>
        <dbReference type="Rhea" id="RHEA:19413"/>
        <dbReference type="Rhea" id="RHEA-COMP:9668"/>
        <dbReference type="Rhea" id="RHEA-COMP:9699"/>
        <dbReference type="ChEBI" id="CHEBI:15378"/>
        <dbReference type="ChEBI" id="CHEBI:30616"/>
        <dbReference type="ChEBI" id="CHEBI:33019"/>
        <dbReference type="ChEBI" id="CHEBI:58095"/>
        <dbReference type="ChEBI" id="CHEBI:78442"/>
        <dbReference type="ChEBI" id="CHEBI:78531"/>
        <dbReference type="ChEBI" id="CHEBI:456215"/>
        <dbReference type="EC" id="6.1.1.20"/>
    </reaction>
</comment>
<dbReference type="STRING" id="157463.GCA_001047075_00691"/>
<evidence type="ECO:0000313" key="21">
    <source>
        <dbReference type="EMBL" id="GAO99777.1"/>
    </source>
</evidence>
<dbReference type="SUPFAM" id="SSF55681">
    <property type="entry name" value="Class II aaRS and biotin synthetases"/>
    <property type="match status" value="1"/>
</dbReference>
<dbReference type="GO" id="GO:0000049">
    <property type="term" value="F:tRNA binding"/>
    <property type="evidence" value="ECO:0007669"/>
    <property type="project" value="UniProtKB-KW"/>
</dbReference>
<dbReference type="GO" id="GO:0006432">
    <property type="term" value="P:phenylalanyl-tRNA aminoacylation"/>
    <property type="evidence" value="ECO:0007669"/>
    <property type="project" value="InterPro"/>
</dbReference>
<dbReference type="EC" id="6.1.1.20" evidence="5"/>
<comment type="subcellular location">
    <subcellularLocation>
        <location evidence="2">Cytoplasm</location>
    </subcellularLocation>
</comment>
<dbReference type="PROSITE" id="PS51483">
    <property type="entry name" value="B5"/>
    <property type="match status" value="1"/>
</dbReference>
<keyword evidence="15" id="KW-0648">Protein biosynthesis</keyword>
<dbReference type="InterPro" id="IPR009061">
    <property type="entry name" value="DNA-bd_dom_put_sf"/>
</dbReference>
<comment type="cofactor">
    <cofactor evidence="1">
        <name>Mg(2+)</name>
        <dbReference type="ChEBI" id="CHEBI:18420"/>
    </cofactor>
</comment>
<comment type="similarity">
    <text evidence="3">Belongs to the phenylalanyl-tRNA synthetase beta subunit family. Type 1 subfamily.</text>
</comment>
<accession>A0A0K8MH25</accession>
<dbReference type="FunFam" id="3.30.930.10:FF:000022">
    <property type="entry name" value="Phenylalanine--tRNA ligase beta subunit"/>
    <property type="match status" value="1"/>
</dbReference>
<dbReference type="PANTHER" id="PTHR10947:SF0">
    <property type="entry name" value="PHENYLALANINE--TRNA LIGASE BETA SUBUNIT"/>
    <property type="match status" value="1"/>
</dbReference>
<dbReference type="InterPro" id="IPR005147">
    <property type="entry name" value="tRNA_synthase_B5-dom"/>
</dbReference>
<dbReference type="Pfam" id="PF03484">
    <property type="entry name" value="B5"/>
    <property type="match status" value="1"/>
</dbReference>
<keyword evidence="22" id="KW-1185">Reference proteome</keyword>
<keyword evidence="13" id="KW-0460">Magnesium</keyword>
<dbReference type="CDD" id="cd00769">
    <property type="entry name" value="PheRS_beta_core"/>
    <property type="match status" value="1"/>
</dbReference>
<keyword evidence="10" id="KW-0479">Metal-binding</keyword>
<evidence type="ECO:0000256" key="18">
    <source>
        <dbReference type="ARBA" id="ARBA00049255"/>
    </source>
</evidence>
<evidence type="ECO:0000256" key="13">
    <source>
        <dbReference type="ARBA" id="ARBA00022842"/>
    </source>
</evidence>
<keyword evidence="14" id="KW-0694">RNA-binding</keyword>
<evidence type="ECO:0000256" key="9">
    <source>
        <dbReference type="ARBA" id="ARBA00022598"/>
    </source>
</evidence>
<dbReference type="Gene3D" id="3.30.70.380">
    <property type="entry name" value="Ferrodoxin-fold anticodon-binding domain"/>
    <property type="match status" value="1"/>
</dbReference>
<dbReference type="GO" id="GO:0016740">
    <property type="term" value="F:transferase activity"/>
    <property type="evidence" value="ECO:0007669"/>
    <property type="project" value="UniProtKB-ARBA"/>
</dbReference>
<evidence type="ECO:0000256" key="7">
    <source>
        <dbReference type="ARBA" id="ARBA00022490"/>
    </source>
</evidence>
<evidence type="ECO:0000256" key="12">
    <source>
        <dbReference type="ARBA" id="ARBA00022840"/>
    </source>
</evidence>
<dbReference type="Gene3D" id="3.30.56.10">
    <property type="match status" value="1"/>
</dbReference>
<evidence type="ECO:0000256" key="10">
    <source>
        <dbReference type="ARBA" id="ARBA00022723"/>
    </source>
</evidence>
<evidence type="ECO:0000256" key="4">
    <source>
        <dbReference type="ARBA" id="ARBA00011209"/>
    </source>
</evidence>
<sequence>MATISGIFTRLALPIDEKEGHYTVTVPGRRTDLNIPADLIEEVGRLYGYDNLPTAMIAGESTPGDLTPRQKKIRASREVMESLGFDQAISYALTTPEKASRFNLTTDRDLVALDYPMSSDRTTIRQNLLSGLLDDVAYNVARSVKNIFLYEQGRVFLATTPGLQPEEREHLAGVMVGNLAESTWQTGEKDELVDFYDVKGRVEAYLQAIGVKEVRFEKSGQHEAMHPGQTADVFSGSIYLGFVGQVHPQIVADAKLPAVFAFEIDLEEVITHSQSVVAYQPVSKYPQITRDLALLVDETISQQAVADVIKDHGGEFLQSVTFFDLYTGQGTPEGKKSLAYQLVYQDKTDTLVEPVVTGAFTAMTEALEAELGAEIR</sequence>
<keyword evidence="8" id="KW-0820">tRNA-binding</keyword>
<gene>
    <name evidence="21" type="primary">pheT</name>
    <name evidence="21" type="ORF">FFIC_240500</name>
</gene>
<evidence type="ECO:0000256" key="2">
    <source>
        <dbReference type="ARBA" id="ARBA00004496"/>
    </source>
</evidence>
<dbReference type="GO" id="GO:0140096">
    <property type="term" value="F:catalytic activity, acting on a protein"/>
    <property type="evidence" value="ECO:0007669"/>
    <property type="project" value="UniProtKB-ARBA"/>
</dbReference>
<feature type="domain" description="FDX-ACB" evidence="19">
    <location>
        <begin position="283"/>
        <end position="376"/>
    </location>
</feature>
<dbReference type="GO" id="GO:0005524">
    <property type="term" value="F:ATP binding"/>
    <property type="evidence" value="ECO:0007669"/>
    <property type="project" value="UniProtKB-KW"/>
</dbReference>
<dbReference type="InterPro" id="IPR041616">
    <property type="entry name" value="PheRS_beta_core"/>
</dbReference>
<keyword evidence="11" id="KW-0547">Nucleotide-binding</keyword>
<dbReference type="GO" id="GO:0004826">
    <property type="term" value="F:phenylalanine-tRNA ligase activity"/>
    <property type="evidence" value="ECO:0007669"/>
    <property type="project" value="UniProtKB-EC"/>
</dbReference>
<dbReference type="GO" id="GO:0009328">
    <property type="term" value="C:phenylalanine-tRNA ligase complex"/>
    <property type="evidence" value="ECO:0007669"/>
    <property type="project" value="TreeGrafter"/>
</dbReference>
<evidence type="ECO:0000259" key="20">
    <source>
        <dbReference type="PROSITE" id="PS51483"/>
    </source>
</evidence>
<dbReference type="SMART" id="SM00874">
    <property type="entry name" value="B5"/>
    <property type="match status" value="1"/>
</dbReference>
<evidence type="ECO:0000256" key="14">
    <source>
        <dbReference type="ARBA" id="ARBA00022884"/>
    </source>
</evidence>
<evidence type="ECO:0000256" key="8">
    <source>
        <dbReference type="ARBA" id="ARBA00022555"/>
    </source>
</evidence>
<dbReference type="Gene3D" id="3.30.930.10">
    <property type="entry name" value="Bira Bifunctional Protein, Domain 2"/>
    <property type="match status" value="1"/>
</dbReference>
<dbReference type="SUPFAM" id="SSF54991">
    <property type="entry name" value="Anticodon-binding domain of PheRS"/>
    <property type="match status" value="1"/>
</dbReference>
<dbReference type="GO" id="GO:0000287">
    <property type="term" value="F:magnesium ion binding"/>
    <property type="evidence" value="ECO:0007669"/>
    <property type="project" value="InterPro"/>
</dbReference>
<keyword evidence="16" id="KW-0030">Aminoacyl-tRNA synthetase</keyword>
<reference evidence="21 22" key="1">
    <citation type="journal article" date="2015" name="BMC Genomics">
        <title>Comparative genomics of Fructobacillus spp. and Leuconostoc spp. reveals niche-specific evolution of Fructobacillus spp.</title>
        <authorList>
            <person name="Endo A."/>
            <person name="Tanizawa Y."/>
            <person name="Tanaka N."/>
            <person name="Maeno S."/>
            <person name="Kumar H."/>
            <person name="Shiwa Y."/>
            <person name="Okada S."/>
            <person name="Yoshikawa H."/>
            <person name="Dicks L."/>
            <person name="Nakagawa J."/>
            <person name="Arita M."/>
        </authorList>
    </citation>
    <scope>NUCLEOTIDE SEQUENCE [LARGE SCALE GENOMIC DNA]</scope>
    <source>
        <strain evidence="21 22">JCM 12225</strain>
    </source>
</reference>
<comment type="subunit">
    <text evidence="4">Tetramer of two alpha and two beta subunits.</text>
</comment>
<evidence type="ECO:0000256" key="6">
    <source>
        <dbReference type="ARBA" id="ARBA00017032"/>
    </source>
</evidence>
<dbReference type="EMBL" id="DF968001">
    <property type="protein sequence ID" value="GAO99777.1"/>
    <property type="molecule type" value="Genomic_DNA"/>
</dbReference>
<proteinExistence type="inferred from homology"/>
<evidence type="ECO:0000259" key="19">
    <source>
        <dbReference type="PROSITE" id="PS51447"/>
    </source>
</evidence>
<name>A0A0K8MH25_9LACO</name>
<protein>
    <recommendedName>
        <fullName evidence="6">Phenylalanine--tRNA ligase beta subunit</fullName>
        <ecNumber evidence="5">6.1.1.20</ecNumber>
    </recommendedName>
    <alternativeName>
        <fullName evidence="17">Phenylalanyl-tRNA synthetase beta subunit</fullName>
    </alternativeName>
</protein>
<organism evidence="21 22">
    <name type="scientific">Fructobacillus ficulneus</name>
    <dbReference type="NCBI Taxonomy" id="157463"/>
    <lineage>
        <taxon>Bacteria</taxon>
        <taxon>Bacillati</taxon>
        <taxon>Bacillota</taxon>
        <taxon>Bacilli</taxon>
        <taxon>Lactobacillales</taxon>
        <taxon>Lactobacillaceae</taxon>
        <taxon>Fructobacillus</taxon>
    </lineage>
</organism>
<dbReference type="InterPro" id="IPR005121">
    <property type="entry name" value="Fdx_antiC-bd"/>
</dbReference>